<dbReference type="Proteomes" id="UP000006038">
    <property type="component" value="Chromosome 3"/>
</dbReference>
<accession>J3LQT3</accession>
<keyword evidence="2" id="KW-1185">Reference proteome</keyword>
<name>J3LQT3_ORYBR</name>
<protein>
    <submittedName>
        <fullName evidence="1">Uncharacterized protein</fullName>
    </submittedName>
</protein>
<organism evidence="1">
    <name type="scientific">Oryza brachyantha</name>
    <name type="common">malo sina</name>
    <dbReference type="NCBI Taxonomy" id="4533"/>
    <lineage>
        <taxon>Eukaryota</taxon>
        <taxon>Viridiplantae</taxon>
        <taxon>Streptophyta</taxon>
        <taxon>Embryophyta</taxon>
        <taxon>Tracheophyta</taxon>
        <taxon>Spermatophyta</taxon>
        <taxon>Magnoliopsida</taxon>
        <taxon>Liliopsida</taxon>
        <taxon>Poales</taxon>
        <taxon>Poaceae</taxon>
        <taxon>BOP clade</taxon>
        <taxon>Oryzoideae</taxon>
        <taxon>Oryzeae</taxon>
        <taxon>Oryzinae</taxon>
        <taxon>Oryza</taxon>
    </lineage>
</organism>
<dbReference type="HOGENOM" id="CLU_2871224_0_0_1"/>
<proteinExistence type="predicted"/>
<sequence>MGMSFLEFSLCFYRVYNIKNQLLSACWVVSIICKSLFLPKQMHVSNIFSFSTILFDLRTVYIKT</sequence>
<reference evidence="1" key="2">
    <citation type="submission" date="2013-04" db="UniProtKB">
        <authorList>
            <consortium name="EnsemblPlants"/>
        </authorList>
    </citation>
    <scope>IDENTIFICATION</scope>
</reference>
<dbReference type="AlphaFoldDB" id="J3LQT3"/>
<dbReference type="Gramene" id="OB03G34090.1">
    <property type="protein sequence ID" value="OB03G34090.1"/>
    <property type="gene ID" value="OB03G34090"/>
</dbReference>
<evidence type="ECO:0000313" key="2">
    <source>
        <dbReference type="Proteomes" id="UP000006038"/>
    </source>
</evidence>
<reference evidence="1" key="1">
    <citation type="journal article" date="2013" name="Nat. Commun.">
        <title>Whole-genome sequencing of Oryza brachyantha reveals mechanisms underlying Oryza genome evolution.</title>
        <authorList>
            <person name="Chen J."/>
            <person name="Huang Q."/>
            <person name="Gao D."/>
            <person name="Wang J."/>
            <person name="Lang Y."/>
            <person name="Liu T."/>
            <person name="Li B."/>
            <person name="Bai Z."/>
            <person name="Luis Goicoechea J."/>
            <person name="Liang C."/>
            <person name="Chen C."/>
            <person name="Zhang W."/>
            <person name="Sun S."/>
            <person name="Liao Y."/>
            <person name="Zhang X."/>
            <person name="Yang L."/>
            <person name="Song C."/>
            <person name="Wang M."/>
            <person name="Shi J."/>
            <person name="Liu G."/>
            <person name="Liu J."/>
            <person name="Zhou H."/>
            <person name="Zhou W."/>
            <person name="Yu Q."/>
            <person name="An N."/>
            <person name="Chen Y."/>
            <person name="Cai Q."/>
            <person name="Wang B."/>
            <person name="Liu B."/>
            <person name="Min J."/>
            <person name="Huang Y."/>
            <person name="Wu H."/>
            <person name="Li Z."/>
            <person name="Zhang Y."/>
            <person name="Yin Y."/>
            <person name="Song W."/>
            <person name="Jiang J."/>
            <person name="Jackson S.A."/>
            <person name="Wing R.A."/>
            <person name="Wang J."/>
            <person name="Chen M."/>
        </authorList>
    </citation>
    <scope>NUCLEOTIDE SEQUENCE [LARGE SCALE GENOMIC DNA]</scope>
    <source>
        <strain evidence="1">cv. IRGC 101232</strain>
    </source>
</reference>
<dbReference type="EnsemblPlants" id="OB03G34090.1">
    <property type="protein sequence ID" value="OB03G34090.1"/>
    <property type="gene ID" value="OB03G34090"/>
</dbReference>
<evidence type="ECO:0000313" key="1">
    <source>
        <dbReference type="EnsemblPlants" id="OB03G34090.1"/>
    </source>
</evidence>